<organism evidence="2 3">
    <name type="scientific">Lacipirellula parvula</name>
    <dbReference type="NCBI Taxonomy" id="2650471"/>
    <lineage>
        <taxon>Bacteria</taxon>
        <taxon>Pseudomonadati</taxon>
        <taxon>Planctomycetota</taxon>
        <taxon>Planctomycetia</taxon>
        <taxon>Pirellulales</taxon>
        <taxon>Lacipirellulaceae</taxon>
        <taxon>Lacipirellula</taxon>
    </lineage>
</organism>
<dbReference type="EMBL" id="AP021861">
    <property type="protein sequence ID" value="BBO31744.1"/>
    <property type="molecule type" value="Genomic_DNA"/>
</dbReference>
<dbReference type="Proteomes" id="UP000326837">
    <property type="component" value="Chromosome"/>
</dbReference>
<dbReference type="KEGG" id="lpav:PLANPX_1356"/>
<proteinExistence type="predicted"/>
<evidence type="ECO:0000256" key="1">
    <source>
        <dbReference type="SAM" id="MobiDB-lite"/>
    </source>
</evidence>
<gene>
    <name evidence="2" type="ORF">PLANPX_1356</name>
</gene>
<feature type="region of interest" description="Disordered" evidence="1">
    <location>
        <begin position="1"/>
        <end position="25"/>
    </location>
</feature>
<protein>
    <submittedName>
        <fullName evidence="2">Uncharacterized protein</fullName>
    </submittedName>
</protein>
<evidence type="ECO:0000313" key="2">
    <source>
        <dbReference type="EMBL" id="BBO31744.1"/>
    </source>
</evidence>
<evidence type="ECO:0000313" key="3">
    <source>
        <dbReference type="Proteomes" id="UP000326837"/>
    </source>
</evidence>
<sequence length="64" mass="6824">MATQRLGDPTLKNDLIDERRLPTGNGAASTLARNAEEECTTPTWAVGVEPASPARLRHGEAPLV</sequence>
<dbReference type="AlphaFoldDB" id="A0A5K7X4Y4"/>
<reference evidence="3" key="1">
    <citation type="submission" date="2019-10" db="EMBL/GenBank/DDBJ databases">
        <title>Lacipirellula parvula gen. nov., sp. nov., representing a lineage of planctomycetes widespread in freshwater anoxic habitats, and description of the family Lacipirellulaceae.</title>
        <authorList>
            <person name="Dedysh S.N."/>
            <person name="Kulichevskaya I.S."/>
            <person name="Beletsky A.V."/>
            <person name="Rakitin A.L."/>
            <person name="Mardanov A.V."/>
            <person name="Ivanova A.A."/>
            <person name="Saltykova V.X."/>
            <person name="Rijpstra W.I.C."/>
            <person name="Sinninghe Damste J.S."/>
            <person name="Ravin N.V."/>
        </authorList>
    </citation>
    <scope>NUCLEOTIDE SEQUENCE [LARGE SCALE GENOMIC DNA]</scope>
    <source>
        <strain evidence="3">PX69</strain>
    </source>
</reference>
<name>A0A5K7X4Y4_9BACT</name>
<accession>A0A5K7X4Y4</accession>
<keyword evidence="3" id="KW-1185">Reference proteome</keyword>